<dbReference type="AlphaFoldDB" id="A0A068UBI5"/>
<name>A0A068UBI5_COFCA</name>
<protein>
    <submittedName>
        <fullName evidence="2">Uncharacterized protein</fullName>
    </submittedName>
</protein>
<gene>
    <name evidence="2" type="ORF">GSCOC_T00020771001</name>
</gene>
<dbReference type="PhylomeDB" id="A0A068UBI5"/>
<organism evidence="2 3">
    <name type="scientific">Coffea canephora</name>
    <name type="common">Robusta coffee</name>
    <dbReference type="NCBI Taxonomy" id="49390"/>
    <lineage>
        <taxon>Eukaryota</taxon>
        <taxon>Viridiplantae</taxon>
        <taxon>Streptophyta</taxon>
        <taxon>Embryophyta</taxon>
        <taxon>Tracheophyta</taxon>
        <taxon>Spermatophyta</taxon>
        <taxon>Magnoliopsida</taxon>
        <taxon>eudicotyledons</taxon>
        <taxon>Gunneridae</taxon>
        <taxon>Pentapetalae</taxon>
        <taxon>asterids</taxon>
        <taxon>lamiids</taxon>
        <taxon>Gentianales</taxon>
        <taxon>Rubiaceae</taxon>
        <taxon>Ixoroideae</taxon>
        <taxon>Gardenieae complex</taxon>
        <taxon>Bertiereae - Coffeeae clade</taxon>
        <taxon>Coffeeae</taxon>
        <taxon>Coffea</taxon>
    </lineage>
</organism>
<feature type="chain" id="PRO_5001657823" evidence="1">
    <location>
        <begin position="29"/>
        <end position="76"/>
    </location>
</feature>
<evidence type="ECO:0000313" key="2">
    <source>
        <dbReference type="EMBL" id="CDP05617.1"/>
    </source>
</evidence>
<proteinExistence type="predicted"/>
<sequence length="76" mass="8181">MASNSKALIIVPFCLFLLSTQPIVLSTARKILGANEFGSNDKKYAARKLEGEYSPDLPPYYPSVPIGGLPDPSTLP</sequence>
<reference evidence="3" key="1">
    <citation type="journal article" date="2014" name="Science">
        <title>The coffee genome provides insight into the convergent evolution of caffeine biosynthesis.</title>
        <authorList>
            <person name="Denoeud F."/>
            <person name="Carretero-Paulet L."/>
            <person name="Dereeper A."/>
            <person name="Droc G."/>
            <person name="Guyot R."/>
            <person name="Pietrella M."/>
            <person name="Zheng C."/>
            <person name="Alberti A."/>
            <person name="Anthony F."/>
            <person name="Aprea G."/>
            <person name="Aury J.M."/>
            <person name="Bento P."/>
            <person name="Bernard M."/>
            <person name="Bocs S."/>
            <person name="Campa C."/>
            <person name="Cenci A."/>
            <person name="Combes M.C."/>
            <person name="Crouzillat D."/>
            <person name="Da Silva C."/>
            <person name="Daddiego L."/>
            <person name="De Bellis F."/>
            <person name="Dussert S."/>
            <person name="Garsmeur O."/>
            <person name="Gayraud T."/>
            <person name="Guignon V."/>
            <person name="Jahn K."/>
            <person name="Jamilloux V."/>
            <person name="Joet T."/>
            <person name="Labadie K."/>
            <person name="Lan T."/>
            <person name="Leclercq J."/>
            <person name="Lepelley M."/>
            <person name="Leroy T."/>
            <person name="Li L.T."/>
            <person name="Librado P."/>
            <person name="Lopez L."/>
            <person name="Munoz A."/>
            <person name="Noel B."/>
            <person name="Pallavicini A."/>
            <person name="Perrotta G."/>
            <person name="Poncet V."/>
            <person name="Pot D."/>
            <person name="Priyono X."/>
            <person name="Rigoreau M."/>
            <person name="Rouard M."/>
            <person name="Rozas J."/>
            <person name="Tranchant-Dubreuil C."/>
            <person name="VanBuren R."/>
            <person name="Zhang Q."/>
            <person name="Andrade A.C."/>
            <person name="Argout X."/>
            <person name="Bertrand B."/>
            <person name="de Kochko A."/>
            <person name="Graziosi G."/>
            <person name="Henry R.J."/>
            <person name="Jayarama X."/>
            <person name="Ming R."/>
            <person name="Nagai C."/>
            <person name="Rounsley S."/>
            <person name="Sankoff D."/>
            <person name="Giuliano G."/>
            <person name="Albert V.A."/>
            <person name="Wincker P."/>
            <person name="Lashermes P."/>
        </authorList>
    </citation>
    <scope>NUCLEOTIDE SEQUENCE [LARGE SCALE GENOMIC DNA]</scope>
    <source>
        <strain evidence="3">cv. DH200-94</strain>
    </source>
</reference>
<keyword evidence="3" id="KW-1185">Reference proteome</keyword>
<evidence type="ECO:0000313" key="3">
    <source>
        <dbReference type="Proteomes" id="UP000295252"/>
    </source>
</evidence>
<feature type="signal peptide" evidence="1">
    <location>
        <begin position="1"/>
        <end position="28"/>
    </location>
</feature>
<dbReference type="Gramene" id="CDP05617">
    <property type="protein sequence ID" value="CDP05617"/>
    <property type="gene ID" value="GSCOC_T00020771001"/>
</dbReference>
<keyword evidence="1" id="KW-0732">Signal</keyword>
<dbReference type="InParanoid" id="A0A068UBI5"/>
<accession>A0A068UBI5</accession>
<dbReference type="EMBL" id="HG739101">
    <property type="protein sequence ID" value="CDP05617.1"/>
    <property type="molecule type" value="Genomic_DNA"/>
</dbReference>
<dbReference type="Proteomes" id="UP000295252">
    <property type="component" value="Chromosome XI"/>
</dbReference>
<evidence type="ECO:0000256" key="1">
    <source>
        <dbReference type="SAM" id="SignalP"/>
    </source>
</evidence>